<proteinExistence type="predicted"/>
<sequence length="389" mass="44786">MSVLPRVYILGNSIFANYMAYEIAQVTAQDSIPNIVLLLNDQKKLSRFLDNNSRLTRNDNGKGKQLTKDDSIQFMAACSPPTFASGKPATIENMVLADTGKKNISNLMMKYRASLNASSNILLMNPPVGSIGYLYDKIWKDPESKRERPNMLLGMTRWGDSTIDFMDKRKLYYSLKNEFSVAIPNKCTGKLNLFLGSVPERYNIFDMGLEKSNIDKLYKNPFINLIQETPNVSVQILGYSELMFLRFENLIVNSCIEPLAVLFDCKYIHEITKAAKSEFIIRSLIKEQIKIVSLAYPTLLHLPASHTVFDEDRLYNIVMHYLKAGKRKESILNIQRKELNQTDIRQLTGYFVRLAYQCNTDCRWNMTISWLIESKIQLGKFRALDYHYL</sequence>
<dbReference type="InterPro" id="IPR050838">
    <property type="entry name" value="Ketopantoate_reductase"/>
</dbReference>
<feature type="domain" description="Ketopantoate reductase C-terminal" evidence="1">
    <location>
        <begin position="245"/>
        <end position="372"/>
    </location>
</feature>
<comment type="caution">
    <text evidence="2">The sequence shown here is derived from an EMBL/GenBank/DDBJ whole genome shotgun (WGS) entry which is preliminary data.</text>
</comment>
<dbReference type="InterPro" id="IPR008927">
    <property type="entry name" value="6-PGluconate_DH-like_C_sf"/>
</dbReference>
<dbReference type="AlphaFoldDB" id="A0A9P7BAW6"/>
<gene>
    <name evidence="2" type="ORF">C6P45_002021</name>
</gene>
<evidence type="ECO:0000313" key="3">
    <source>
        <dbReference type="Proteomes" id="UP000750334"/>
    </source>
</evidence>
<dbReference type="PANTHER" id="PTHR43765:SF4">
    <property type="entry name" value="CYTOCHROME B TRANSLATIONAL ACTIVATOR PROTEIN CBS2"/>
    <property type="match status" value="1"/>
</dbReference>
<name>A0A9P7BAW6_MAUEX</name>
<dbReference type="OrthoDB" id="73846at2759"/>
<evidence type="ECO:0000259" key="1">
    <source>
        <dbReference type="Pfam" id="PF08546"/>
    </source>
</evidence>
<organism evidence="2 3">
    <name type="scientific">Maudiozyma exigua</name>
    <name type="common">Yeast</name>
    <name type="synonym">Kazachstania exigua</name>
    <dbReference type="NCBI Taxonomy" id="34358"/>
    <lineage>
        <taxon>Eukaryota</taxon>
        <taxon>Fungi</taxon>
        <taxon>Dikarya</taxon>
        <taxon>Ascomycota</taxon>
        <taxon>Saccharomycotina</taxon>
        <taxon>Saccharomycetes</taxon>
        <taxon>Saccharomycetales</taxon>
        <taxon>Saccharomycetaceae</taxon>
        <taxon>Maudiozyma</taxon>
    </lineage>
</organism>
<dbReference type="InterPro" id="IPR013752">
    <property type="entry name" value="KPA_reductase"/>
</dbReference>
<dbReference type="EMBL" id="PUHR01000020">
    <property type="protein sequence ID" value="KAG0670645.1"/>
    <property type="molecule type" value="Genomic_DNA"/>
</dbReference>
<dbReference type="GO" id="GO:0005739">
    <property type="term" value="C:mitochondrion"/>
    <property type="evidence" value="ECO:0007669"/>
    <property type="project" value="TreeGrafter"/>
</dbReference>
<dbReference type="Proteomes" id="UP000750334">
    <property type="component" value="Unassembled WGS sequence"/>
</dbReference>
<dbReference type="SUPFAM" id="SSF48179">
    <property type="entry name" value="6-phosphogluconate dehydrogenase C-terminal domain-like"/>
    <property type="match status" value="1"/>
</dbReference>
<dbReference type="Gene3D" id="1.10.1040.10">
    <property type="entry name" value="N-(1-d-carboxylethyl)-l-norvaline Dehydrogenase, domain 2"/>
    <property type="match status" value="1"/>
</dbReference>
<protein>
    <recommendedName>
        <fullName evidence="1">Ketopantoate reductase C-terminal domain-containing protein</fullName>
    </recommendedName>
</protein>
<dbReference type="Pfam" id="PF08546">
    <property type="entry name" value="ApbA_C"/>
    <property type="match status" value="1"/>
</dbReference>
<keyword evidence="3" id="KW-1185">Reference proteome</keyword>
<reference evidence="2 3" key="1">
    <citation type="submission" date="2020-11" db="EMBL/GenBank/DDBJ databases">
        <title>Kefir isolates.</title>
        <authorList>
            <person name="Marcisauskas S."/>
            <person name="Kim Y."/>
            <person name="Blasche S."/>
        </authorList>
    </citation>
    <scope>NUCLEOTIDE SEQUENCE [LARGE SCALE GENOMIC DNA]</scope>
    <source>
        <strain evidence="2 3">OG2</strain>
    </source>
</reference>
<dbReference type="InterPro" id="IPR013328">
    <property type="entry name" value="6PGD_dom2"/>
</dbReference>
<dbReference type="PANTHER" id="PTHR43765">
    <property type="entry name" value="2-DEHYDROPANTOATE 2-REDUCTASE-RELATED"/>
    <property type="match status" value="1"/>
</dbReference>
<evidence type="ECO:0000313" key="2">
    <source>
        <dbReference type="EMBL" id="KAG0670645.1"/>
    </source>
</evidence>
<dbReference type="GO" id="GO:0008677">
    <property type="term" value="F:2-dehydropantoate 2-reductase activity"/>
    <property type="evidence" value="ECO:0007669"/>
    <property type="project" value="TreeGrafter"/>
</dbReference>
<accession>A0A9P7BAW6</accession>
<dbReference type="GO" id="GO:0050661">
    <property type="term" value="F:NADP binding"/>
    <property type="evidence" value="ECO:0007669"/>
    <property type="project" value="TreeGrafter"/>
</dbReference>